<keyword evidence="1" id="KW-0812">Transmembrane</keyword>
<protein>
    <submittedName>
        <fullName evidence="2">Uncharacterized protein</fullName>
    </submittedName>
</protein>
<keyword evidence="3" id="KW-1185">Reference proteome</keyword>
<dbReference type="RefSeq" id="WP_203001721.1">
    <property type="nucleotide sequence ID" value="NZ_JAEMEF010000022.1"/>
</dbReference>
<keyword evidence="1" id="KW-0472">Membrane</keyword>
<dbReference type="Proteomes" id="UP000605013">
    <property type="component" value="Unassembled WGS sequence"/>
</dbReference>
<keyword evidence="1" id="KW-1133">Transmembrane helix</keyword>
<organism evidence="2 3">
    <name type="scientific">Olleya sediminilitoris</name>
    <dbReference type="NCBI Taxonomy" id="2795739"/>
    <lineage>
        <taxon>Bacteria</taxon>
        <taxon>Pseudomonadati</taxon>
        <taxon>Bacteroidota</taxon>
        <taxon>Flavobacteriia</taxon>
        <taxon>Flavobacteriales</taxon>
        <taxon>Flavobacteriaceae</taxon>
    </lineage>
</organism>
<feature type="transmembrane region" description="Helical" evidence="1">
    <location>
        <begin position="212"/>
        <end position="232"/>
    </location>
</feature>
<evidence type="ECO:0000313" key="2">
    <source>
        <dbReference type="EMBL" id="MBL7561229.1"/>
    </source>
</evidence>
<accession>A0ABS1WQ38</accession>
<gene>
    <name evidence="2" type="ORF">JAO71_15630</name>
</gene>
<reference evidence="2 3" key="1">
    <citation type="submission" date="2020-12" db="EMBL/GenBank/DDBJ databases">
        <title>Olleya sediminilitoris sp. nov., isolated from a tidal flat.</title>
        <authorList>
            <person name="Park S."/>
            <person name="Yoon J.-H."/>
        </authorList>
    </citation>
    <scope>NUCLEOTIDE SEQUENCE [LARGE SCALE GENOMIC DNA]</scope>
    <source>
        <strain evidence="2 3">YSTF-M6</strain>
    </source>
</reference>
<evidence type="ECO:0000313" key="3">
    <source>
        <dbReference type="Proteomes" id="UP000605013"/>
    </source>
</evidence>
<name>A0ABS1WQ38_9FLAO</name>
<comment type="caution">
    <text evidence="2">The sequence shown here is derived from an EMBL/GenBank/DDBJ whole genome shotgun (WGS) entry which is preliminary data.</text>
</comment>
<evidence type="ECO:0000256" key="1">
    <source>
        <dbReference type="SAM" id="Phobius"/>
    </source>
</evidence>
<dbReference type="EMBL" id="JAEMEF010000022">
    <property type="protein sequence ID" value="MBL7561229.1"/>
    <property type="molecule type" value="Genomic_DNA"/>
</dbReference>
<proteinExistence type="predicted"/>
<sequence>MTEKDNREKLFDKIMSITNSTIDDLITNSDQDKGVLIYNEIKPQIKELKDYLLNISLENLYELPESRFNILNSALNPIFEEIGKIQTTEKNPNQTDSQQKQRTVQFFTYKANQGGNGYFEKEKEKIWQIILEAITLENRKSQDDSIASKKVKELEKIIKGVKSSENEITSILNSAKTELSKGGVSKHSDIFGSQAEKHKTNAKTWRKNATGLLVLNSIVIISILIIVIWIVSDKTLRIQVGIFGAALVSLVSYAVVLCVKNYFAEKHNQNVNQHRANCLGTYNTFIDSADEERKAAVLIQATNTIFSHQNTGYLKKEGESTNPNPIVEIVRNVTKGNTE</sequence>
<feature type="transmembrane region" description="Helical" evidence="1">
    <location>
        <begin position="238"/>
        <end position="259"/>
    </location>
</feature>